<proteinExistence type="predicted"/>
<accession>A0A7W3WP12</accession>
<feature type="transmembrane region" description="Helical" evidence="1">
    <location>
        <begin position="21"/>
        <end position="40"/>
    </location>
</feature>
<feature type="transmembrane region" description="Helical" evidence="1">
    <location>
        <begin position="145"/>
        <end position="169"/>
    </location>
</feature>
<dbReference type="RefSeq" id="WP_181355174.1">
    <property type="nucleotide sequence ID" value="NZ_JABJWZ010000259.1"/>
</dbReference>
<organism evidence="2 3">
    <name type="scientific">Streptomyces alkaliterrae</name>
    <dbReference type="NCBI Taxonomy" id="2213162"/>
    <lineage>
        <taxon>Bacteria</taxon>
        <taxon>Bacillati</taxon>
        <taxon>Actinomycetota</taxon>
        <taxon>Actinomycetes</taxon>
        <taxon>Kitasatosporales</taxon>
        <taxon>Streptomycetaceae</taxon>
        <taxon>Streptomyces</taxon>
    </lineage>
</organism>
<keyword evidence="1" id="KW-0812">Transmembrane</keyword>
<dbReference type="EMBL" id="JABJWZ010000259">
    <property type="protein sequence ID" value="MBB1255877.1"/>
    <property type="molecule type" value="Genomic_DNA"/>
</dbReference>
<feature type="transmembrane region" description="Helical" evidence="1">
    <location>
        <begin position="197"/>
        <end position="217"/>
    </location>
</feature>
<keyword evidence="1" id="KW-1133">Transmembrane helix</keyword>
<protein>
    <submittedName>
        <fullName evidence="2">Uncharacterized protein</fullName>
    </submittedName>
</protein>
<dbReference type="PROSITE" id="PS51257">
    <property type="entry name" value="PROKAR_LIPOPROTEIN"/>
    <property type="match status" value="1"/>
</dbReference>
<evidence type="ECO:0000256" key="1">
    <source>
        <dbReference type="SAM" id="Phobius"/>
    </source>
</evidence>
<feature type="transmembrane region" description="Helical" evidence="1">
    <location>
        <begin position="229"/>
        <end position="247"/>
    </location>
</feature>
<dbReference type="AlphaFoldDB" id="A0A7W3WP12"/>
<name>A0A7W3WP12_9ACTN</name>
<feature type="transmembrane region" description="Helical" evidence="1">
    <location>
        <begin position="256"/>
        <end position="279"/>
    </location>
</feature>
<evidence type="ECO:0000313" key="3">
    <source>
        <dbReference type="Proteomes" id="UP000525686"/>
    </source>
</evidence>
<feature type="transmembrane region" description="Helical" evidence="1">
    <location>
        <begin position="67"/>
        <end position="90"/>
    </location>
</feature>
<feature type="transmembrane region" description="Helical" evidence="1">
    <location>
        <begin position="97"/>
        <end position="125"/>
    </location>
</feature>
<feature type="transmembrane region" description="Helical" evidence="1">
    <location>
        <begin position="299"/>
        <end position="323"/>
    </location>
</feature>
<sequence>MTASGRTVSRRTTRPVEGVGRARVALCAVAILACVPYLLIKTAWLSGSRVGIPEGSVLADGTTTLHVLNAVTLALDICVVVLALALVLPFGRRLPGWLLLLPLWAATGLLTPLVLVVPLVTVLGGLGPRPSAAEEAAAPPFLDGWVAPLVYGGFTVQALALGALFVPYFRERWGHLLRGRVADLPAAPAGRLTSGSAVVAVVAAATAGALHLWWALAGRSGLVLRLMEGVHAAAAAGAVLAVLWLVFRRRPGTRLAVALTAGWAGGAVLAAWGLWWFVMSVSGVFHTGADEQTSTPAEWLAYSAQVISGLLLLGMGLSLSRLLSRPGATGR</sequence>
<gene>
    <name evidence="2" type="ORF">H3146_21310</name>
</gene>
<reference evidence="3" key="1">
    <citation type="submission" date="2020-05" db="EMBL/GenBank/DDBJ databases">
        <title>Classification of alakaliphilic streptomycetes isolated from an alkaline soil next to Lonar Crater, India and a proposal for the recognition of Streptomyces alkaliterrae sp. nov.</title>
        <authorList>
            <person name="Golinska P."/>
        </authorList>
    </citation>
    <scope>NUCLEOTIDE SEQUENCE [LARGE SCALE GENOMIC DNA]</scope>
    <source>
        <strain evidence="3">OF3</strain>
    </source>
</reference>
<dbReference type="Proteomes" id="UP000525686">
    <property type="component" value="Unassembled WGS sequence"/>
</dbReference>
<evidence type="ECO:0000313" key="2">
    <source>
        <dbReference type="EMBL" id="MBB1255877.1"/>
    </source>
</evidence>
<keyword evidence="1" id="KW-0472">Membrane</keyword>
<comment type="caution">
    <text evidence="2">The sequence shown here is derived from an EMBL/GenBank/DDBJ whole genome shotgun (WGS) entry which is preliminary data.</text>
</comment>